<dbReference type="Proteomes" id="UP000326659">
    <property type="component" value="Chromosome"/>
</dbReference>
<evidence type="ECO:0000313" key="2">
    <source>
        <dbReference type="Proteomes" id="UP000326659"/>
    </source>
</evidence>
<protein>
    <submittedName>
        <fullName evidence="1">Uncharacterized protein</fullName>
    </submittedName>
</protein>
<dbReference type="AlphaFoldDB" id="A0A9X7MY60"/>
<dbReference type="RefSeq" id="WP_151186962.1">
    <property type="nucleotide sequence ID" value="NZ_CP043626.1"/>
</dbReference>
<reference evidence="1 2" key="1">
    <citation type="submission" date="2019-09" db="EMBL/GenBank/DDBJ databases">
        <title>Prosopis cineraria nodule microbiome.</title>
        <authorList>
            <person name="Chaluvadi S.R."/>
            <person name="Ali R."/>
            <person name="Wang X."/>
        </authorList>
    </citation>
    <scope>NUCLEOTIDE SEQUENCE [LARGE SCALE GENOMIC DNA]</scope>
    <source>
        <strain evidence="1 2">BG1</strain>
    </source>
</reference>
<gene>
    <name evidence="1" type="ORF">F1C79_07540</name>
</gene>
<evidence type="ECO:0000313" key="1">
    <source>
        <dbReference type="EMBL" id="QEY71489.1"/>
    </source>
</evidence>
<accession>A0A9X7MY60</accession>
<proteinExistence type="predicted"/>
<organism evidence="1 2">
    <name type="scientific">Pseudomonas denitrificans</name>
    <dbReference type="NCBI Taxonomy" id="43306"/>
    <lineage>
        <taxon>Bacteria</taxon>
        <taxon>Pseudomonadati</taxon>
        <taxon>Pseudomonadota</taxon>
        <taxon>Gammaproteobacteria</taxon>
        <taxon>Pseudomonadales</taxon>
        <taxon>Pseudomonadaceae</taxon>
        <taxon>Halopseudomonas</taxon>
    </lineage>
</organism>
<keyword evidence="2" id="KW-1185">Reference proteome</keyword>
<dbReference type="KEGG" id="pden:F1C79_07540"/>
<dbReference type="EMBL" id="CP043626">
    <property type="protein sequence ID" value="QEY71489.1"/>
    <property type="molecule type" value="Genomic_DNA"/>
</dbReference>
<name>A0A9X7MY60_PSEDE</name>
<sequence length="177" mass="19051">MSAKRIAISFILAGTQTISCQAQPLGIAFIEPSPTAHLSYFTLSSPQKINRSSTIDIEYLSDSGEGICCQRLSGHSFKEVESTGRVSAADQEAPIYTYRMPSRSLGLSAHVTGTAILNADSVKRLNSGTISATGDGKTFQIERCYGIEGINLFMKSKGATVGHLYLYLNVDIESTCK</sequence>